<proteinExistence type="predicted"/>
<dbReference type="STRING" id="301148.B4135_3129"/>
<dbReference type="AlphaFoldDB" id="A0A150LIY6"/>
<evidence type="ECO:0000313" key="3">
    <source>
        <dbReference type="Proteomes" id="UP000075683"/>
    </source>
</evidence>
<reference evidence="2 3" key="1">
    <citation type="submission" date="2016-01" db="EMBL/GenBank/DDBJ databases">
        <title>Draft Genome Sequences of Seven Thermophilic Sporeformers Isolated from Foods.</title>
        <authorList>
            <person name="Berendsen E.M."/>
            <person name="Wells-Bennik M.H."/>
            <person name="Krawcyk A.O."/>
            <person name="De Jong A."/>
            <person name="Holsappel S."/>
            <person name="Eijlander R.T."/>
            <person name="Kuipers O.P."/>
        </authorList>
    </citation>
    <scope>NUCLEOTIDE SEQUENCE [LARGE SCALE GENOMIC DNA]</scope>
    <source>
        <strain evidence="2 3">B4135</strain>
    </source>
</reference>
<evidence type="ECO:0000256" key="1">
    <source>
        <dbReference type="SAM" id="MobiDB-lite"/>
    </source>
</evidence>
<gene>
    <name evidence="2" type="ORF">B4135_3129</name>
</gene>
<organism evidence="2 3">
    <name type="scientific">Caldibacillus debilis</name>
    <dbReference type="NCBI Taxonomy" id="301148"/>
    <lineage>
        <taxon>Bacteria</taxon>
        <taxon>Bacillati</taxon>
        <taxon>Bacillota</taxon>
        <taxon>Bacilli</taxon>
        <taxon>Bacillales</taxon>
        <taxon>Bacillaceae</taxon>
        <taxon>Caldibacillus</taxon>
    </lineage>
</organism>
<feature type="compositionally biased region" description="Basic and acidic residues" evidence="1">
    <location>
        <begin position="42"/>
        <end position="55"/>
    </location>
</feature>
<evidence type="ECO:0000313" key="2">
    <source>
        <dbReference type="EMBL" id="KYD12215.1"/>
    </source>
</evidence>
<dbReference type="EMBL" id="LQYT01000094">
    <property type="protein sequence ID" value="KYD12215.1"/>
    <property type="molecule type" value="Genomic_DNA"/>
</dbReference>
<feature type="region of interest" description="Disordered" evidence="1">
    <location>
        <begin position="25"/>
        <end position="65"/>
    </location>
</feature>
<protein>
    <submittedName>
        <fullName evidence="2">Uncharacterized protein</fullName>
    </submittedName>
</protein>
<comment type="caution">
    <text evidence="2">The sequence shown here is derived from an EMBL/GenBank/DDBJ whole genome shotgun (WGS) entry which is preliminary data.</text>
</comment>
<accession>A0A150LIY6</accession>
<name>A0A150LIY6_9BACI</name>
<sequence length="65" mass="7119">MLPVSLTGWLRFAVVREKQGFPAPSFTWQKGGEPGTFMQAASEKEKGRPEPESGRKTPRSGGRAD</sequence>
<dbReference type="Proteomes" id="UP000075683">
    <property type="component" value="Unassembled WGS sequence"/>
</dbReference>